<protein>
    <recommendedName>
        <fullName evidence="2">KxDL domain-containing protein</fullName>
    </recommendedName>
</protein>
<dbReference type="EMBL" id="JASJQH010007016">
    <property type="protein sequence ID" value="KAK9720394.1"/>
    <property type="molecule type" value="Genomic_DNA"/>
</dbReference>
<organism evidence="3 4">
    <name type="scientific">Basidiobolus ranarum</name>
    <dbReference type="NCBI Taxonomy" id="34480"/>
    <lineage>
        <taxon>Eukaryota</taxon>
        <taxon>Fungi</taxon>
        <taxon>Fungi incertae sedis</taxon>
        <taxon>Zoopagomycota</taxon>
        <taxon>Entomophthoromycotina</taxon>
        <taxon>Basidiobolomycetes</taxon>
        <taxon>Basidiobolales</taxon>
        <taxon>Basidiobolaceae</taxon>
        <taxon>Basidiobolus</taxon>
    </lineage>
</organism>
<evidence type="ECO:0000259" key="2">
    <source>
        <dbReference type="Pfam" id="PF10241"/>
    </source>
</evidence>
<accession>A0ABR2W502</accession>
<evidence type="ECO:0000313" key="4">
    <source>
        <dbReference type="Proteomes" id="UP001479436"/>
    </source>
</evidence>
<dbReference type="InterPro" id="IPR039843">
    <property type="entry name" value="KXD1-like"/>
</dbReference>
<comment type="caution">
    <text evidence="3">The sequence shown here is derived from an EMBL/GenBank/DDBJ whole genome shotgun (WGS) entry which is preliminary data.</text>
</comment>
<dbReference type="PANTHER" id="PTHR13511">
    <property type="entry name" value="KXDL MOTIF-CONTAINING PROTEIN 1"/>
    <property type="match status" value="1"/>
</dbReference>
<name>A0ABR2W502_9FUNG</name>
<keyword evidence="4" id="KW-1185">Reference proteome</keyword>
<dbReference type="InterPro" id="IPR019371">
    <property type="entry name" value="KxDL_dom"/>
</dbReference>
<sequence length="148" mass="17502">MSSPPKESFEPDYFQLAPKAISDNSDNHFFKELDTREELQKVDDSERFVERCIDLVSPEMIDMMLQFQNETSQVLITRTEELAIFNEFSQSKYQELLGRFQKHTQVLINLRTDLELVFRRIRALKSRIGQLYPEELSKVVSERPLPEE</sequence>
<comment type="similarity">
    <text evidence="1">Belongs to the KXD1 family.</text>
</comment>
<evidence type="ECO:0000313" key="3">
    <source>
        <dbReference type="EMBL" id="KAK9720394.1"/>
    </source>
</evidence>
<dbReference type="Proteomes" id="UP001479436">
    <property type="component" value="Unassembled WGS sequence"/>
</dbReference>
<gene>
    <name evidence="3" type="ORF">K7432_004192</name>
</gene>
<proteinExistence type="inferred from homology"/>
<evidence type="ECO:0000256" key="1">
    <source>
        <dbReference type="ARBA" id="ARBA00005913"/>
    </source>
</evidence>
<reference evidence="3 4" key="1">
    <citation type="submission" date="2023-04" db="EMBL/GenBank/DDBJ databases">
        <title>Genome of Basidiobolus ranarum AG-B5.</title>
        <authorList>
            <person name="Stajich J.E."/>
            <person name="Carter-House D."/>
            <person name="Gryganskyi A."/>
        </authorList>
    </citation>
    <scope>NUCLEOTIDE SEQUENCE [LARGE SCALE GENOMIC DNA]</scope>
    <source>
        <strain evidence="3 4">AG-B5</strain>
    </source>
</reference>
<dbReference type="PANTHER" id="PTHR13511:SF0">
    <property type="entry name" value="KXDL MOTIF-CONTAINING PROTEIN 1"/>
    <property type="match status" value="1"/>
</dbReference>
<feature type="domain" description="KxDL" evidence="2">
    <location>
        <begin position="55"/>
        <end position="135"/>
    </location>
</feature>
<dbReference type="Pfam" id="PF10241">
    <property type="entry name" value="KxDL"/>
    <property type="match status" value="1"/>
</dbReference>